<evidence type="ECO:0000313" key="8">
    <source>
        <dbReference type="EMBL" id="GAA5162443.1"/>
    </source>
</evidence>
<feature type="domain" description="Lytic transglycosylase MltA" evidence="7">
    <location>
        <begin position="189"/>
        <end position="346"/>
    </location>
</feature>
<dbReference type="PIRSF" id="PIRSF019422">
    <property type="entry name" value="MltA"/>
    <property type="match status" value="1"/>
</dbReference>
<keyword evidence="9" id="KW-1185">Reference proteome</keyword>
<dbReference type="CDD" id="cd14485">
    <property type="entry name" value="mltA_like_LT_A"/>
    <property type="match status" value="1"/>
</dbReference>
<evidence type="ECO:0000256" key="5">
    <source>
        <dbReference type="ARBA" id="ARBA00030918"/>
    </source>
</evidence>
<dbReference type="RefSeq" id="WP_345532081.1">
    <property type="nucleotide sequence ID" value="NZ_BAABLD010000007.1"/>
</dbReference>
<dbReference type="PANTHER" id="PTHR30124:SF0">
    <property type="entry name" value="MEMBRANE-BOUND LYTIC MUREIN TRANSGLYCOSYLASE A"/>
    <property type="match status" value="1"/>
</dbReference>
<evidence type="ECO:0000256" key="3">
    <source>
        <dbReference type="ARBA" id="ARBA00023239"/>
    </source>
</evidence>
<name>A0ABP9QIJ7_9RHOO</name>
<dbReference type="Gene3D" id="2.40.40.10">
    <property type="entry name" value="RlpA-like domain"/>
    <property type="match status" value="1"/>
</dbReference>
<dbReference type="PROSITE" id="PS51257">
    <property type="entry name" value="PROKAR_LIPOPROTEIN"/>
    <property type="match status" value="1"/>
</dbReference>
<organism evidence="8 9">
    <name type="scientific">Viridibacterium curvum</name>
    <dbReference type="NCBI Taxonomy" id="1101404"/>
    <lineage>
        <taxon>Bacteria</taxon>
        <taxon>Pseudomonadati</taxon>
        <taxon>Pseudomonadota</taxon>
        <taxon>Betaproteobacteria</taxon>
        <taxon>Rhodocyclales</taxon>
        <taxon>Rhodocyclaceae</taxon>
        <taxon>Viridibacterium</taxon>
    </lineage>
</organism>
<protein>
    <recommendedName>
        <fullName evidence="2">peptidoglycan lytic exotransglycosylase</fullName>
        <ecNumber evidence="2">4.2.2.n1</ecNumber>
    </recommendedName>
    <alternativeName>
        <fullName evidence="5">Murein hydrolase A</fullName>
    </alternativeName>
</protein>
<dbReference type="EMBL" id="BAABLD010000007">
    <property type="protein sequence ID" value="GAA5162443.1"/>
    <property type="molecule type" value="Genomic_DNA"/>
</dbReference>
<dbReference type="InterPro" id="IPR026044">
    <property type="entry name" value="MltA"/>
</dbReference>
<evidence type="ECO:0000256" key="6">
    <source>
        <dbReference type="SAM" id="MobiDB-lite"/>
    </source>
</evidence>
<evidence type="ECO:0000256" key="1">
    <source>
        <dbReference type="ARBA" id="ARBA00001420"/>
    </source>
</evidence>
<reference evidence="9" key="1">
    <citation type="journal article" date="2019" name="Int. J. Syst. Evol. Microbiol.">
        <title>The Global Catalogue of Microorganisms (GCM) 10K type strain sequencing project: providing services to taxonomists for standard genome sequencing and annotation.</title>
        <authorList>
            <consortium name="The Broad Institute Genomics Platform"/>
            <consortium name="The Broad Institute Genome Sequencing Center for Infectious Disease"/>
            <person name="Wu L."/>
            <person name="Ma J."/>
        </authorList>
    </citation>
    <scope>NUCLEOTIDE SEQUENCE [LARGE SCALE GENOMIC DNA]</scope>
    <source>
        <strain evidence="9">JCM 18715</strain>
    </source>
</reference>
<dbReference type="InterPro" id="IPR010611">
    <property type="entry name" value="3D_dom"/>
</dbReference>
<dbReference type="Pfam" id="PF03562">
    <property type="entry name" value="MltA"/>
    <property type="match status" value="1"/>
</dbReference>
<dbReference type="Proteomes" id="UP001500547">
    <property type="component" value="Unassembled WGS sequence"/>
</dbReference>
<dbReference type="PANTHER" id="PTHR30124">
    <property type="entry name" value="MEMBRANE-BOUND LYTIC MUREIN TRANSGLYCOSYLASE A"/>
    <property type="match status" value="1"/>
</dbReference>
<dbReference type="SUPFAM" id="SSF50685">
    <property type="entry name" value="Barwin-like endoglucanases"/>
    <property type="match status" value="1"/>
</dbReference>
<dbReference type="CDD" id="cd14668">
    <property type="entry name" value="mlta_B"/>
    <property type="match status" value="1"/>
</dbReference>
<dbReference type="EC" id="4.2.2.n1" evidence="2"/>
<dbReference type="InterPro" id="IPR005300">
    <property type="entry name" value="MltA_B"/>
</dbReference>
<evidence type="ECO:0000259" key="7">
    <source>
        <dbReference type="SMART" id="SM00925"/>
    </source>
</evidence>
<sequence>MTPASRTRPLHLPLHLPLSRLLLSVPALLLLGACSTTPSVNVPSAPATTATATASATPPVTASVPAAEPTTGTTAPLNCPPPAAAPVCQPEPQKPPPAAPWRAAEWEALPGWQSDDLSQMWPALLASCRVLKGDMQKAWGTSCTAAAQLGPTASTANIREFLQANLAPWQLINADASETGLITGYYEPLIRGSRTATSKYATPVLGVPDDLIVVDLGELYPELKNMRLRGRIEGRKLVPYWTSAELDAKTGTLPAKTLLWTDDLVEYVFLQIQGSGQVQLEDGSRVRIAYADQNGHPFKSIARWLINQGELTVDKASMQGIQAWARNNPKRIPELIAANPSYVFFREEAANGEGPKGAQGLPLTAGRSIAVDPRSIAMGTPVFLAFNTLDGKPVQRLMLAQDTGGAIRGRIRADFYWGFGAEAGAIAGRMRQQGRMWVLWPRGSQPPAIP</sequence>
<keyword evidence="3" id="KW-0456">Lyase</keyword>
<evidence type="ECO:0000256" key="4">
    <source>
        <dbReference type="ARBA" id="ARBA00023316"/>
    </source>
</evidence>
<evidence type="ECO:0000256" key="2">
    <source>
        <dbReference type="ARBA" id="ARBA00012587"/>
    </source>
</evidence>
<evidence type="ECO:0000313" key="9">
    <source>
        <dbReference type="Proteomes" id="UP001500547"/>
    </source>
</evidence>
<feature type="compositionally biased region" description="Low complexity" evidence="6">
    <location>
        <begin position="42"/>
        <end position="77"/>
    </location>
</feature>
<dbReference type="SMART" id="SM00925">
    <property type="entry name" value="MltA"/>
    <property type="match status" value="1"/>
</dbReference>
<proteinExistence type="predicted"/>
<keyword evidence="4" id="KW-0961">Cell wall biogenesis/degradation</keyword>
<feature type="region of interest" description="Disordered" evidence="6">
    <location>
        <begin position="41"/>
        <end position="99"/>
    </location>
</feature>
<comment type="catalytic activity">
    <reaction evidence="1">
        <text>Exolytic cleavage of the (1-&gt;4)-beta-glycosidic linkage between N-acetylmuramic acid (MurNAc) and N-acetylglucosamine (GlcNAc) residues in peptidoglycan, from either the reducing or the non-reducing ends of the peptidoglycan chains, with concomitant formation of a 1,6-anhydrobond in the MurNAc residue.</text>
        <dbReference type="EC" id="4.2.2.n1"/>
    </reaction>
</comment>
<dbReference type="Pfam" id="PF06725">
    <property type="entry name" value="3D"/>
    <property type="match status" value="1"/>
</dbReference>
<dbReference type="InterPro" id="IPR036908">
    <property type="entry name" value="RlpA-like_sf"/>
</dbReference>
<dbReference type="Gene3D" id="2.40.240.50">
    <property type="entry name" value="Barwin-like endoglucanases"/>
    <property type="match status" value="1"/>
</dbReference>
<comment type="caution">
    <text evidence="8">The sequence shown here is derived from an EMBL/GenBank/DDBJ whole genome shotgun (WGS) entry which is preliminary data.</text>
</comment>
<accession>A0ABP9QIJ7</accession>
<gene>
    <name evidence="8" type="ORF">GCM10025770_13120</name>
</gene>